<keyword evidence="1" id="KW-1133">Transmembrane helix</keyword>
<dbReference type="InterPro" id="IPR051599">
    <property type="entry name" value="Cell_Envelope_Assoc"/>
</dbReference>
<dbReference type="GO" id="GO:0000270">
    <property type="term" value="P:peptidoglycan metabolic process"/>
    <property type="evidence" value="ECO:0007669"/>
    <property type="project" value="TreeGrafter"/>
</dbReference>
<sequence>MKLKKLIPILCLFGISIFTIIQFFIIIIPFRLAPVQSDVIIVLGARLYGDKPSPMLQYRLEKTLTLYNEGFADTIIVSGARGDDELITEALAMKIYLMNNGVPESAILEEDHSYSTYENLSYSNAIMKEKDLKSAIIVSNSFHMSRALMIAKRLDMSASGAAAKNYPNIFLTTKYYIREVFACVKDFMLTI</sequence>
<dbReference type="PANTHER" id="PTHR30336">
    <property type="entry name" value="INNER MEMBRANE PROTEIN, PROBABLE PERMEASE"/>
    <property type="match status" value="1"/>
</dbReference>
<dbReference type="InterPro" id="IPR014729">
    <property type="entry name" value="Rossmann-like_a/b/a_fold"/>
</dbReference>
<gene>
    <name evidence="3" type="ordered locus">Clos_2195</name>
</gene>
<dbReference type="GO" id="GO:0043164">
    <property type="term" value="P:Gram-negative-bacterium-type cell wall biogenesis"/>
    <property type="evidence" value="ECO:0007669"/>
    <property type="project" value="TreeGrafter"/>
</dbReference>
<organism evidence="3 4">
    <name type="scientific">Alkaliphilus oremlandii (strain OhILAs)</name>
    <name type="common">Clostridium oremlandii (strain OhILAs)</name>
    <dbReference type="NCBI Taxonomy" id="350688"/>
    <lineage>
        <taxon>Bacteria</taxon>
        <taxon>Bacillati</taxon>
        <taxon>Bacillota</taxon>
        <taxon>Clostridia</taxon>
        <taxon>Peptostreptococcales</taxon>
        <taxon>Natronincolaceae</taxon>
        <taxon>Alkaliphilus</taxon>
    </lineage>
</organism>
<dbReference type="GO" id="GO:0005886">
    <property type="term" value="C:plasma membrane"/>
    <property type="evidence" value="ECO:0007669"/>
    <property type="project" value="TreeGrafter"/>
</dbReference>
<dbReference type="InterPro" id="IPR003848">
    <property type="entry name" value="DUF218"/>
</dbReference>
<dbReference type="PANTHER" id="PTHR30336:SF4">
    <property type="entry name" value="ENVELOPE BIOGENESIS FACTOR ELYC"/>
    <property type="match status" value="1"/>
</dbReference>
<dbReference type="CDD" id="cd06259">
    <property type="entry name" value="YdcF-like"/>
    <property type="match status" value="1"/>
</dbReference>
<dbReference type="Proteomes" id="UP000000269">
    <property type="component" value="Chromosome"/>
</dbReference>
<reference evidence="4" key="1">
    <citation type="submission" date="2007-10" db="EMBL/GenBank/DDBJ databases">
        <title>Complete genome of Alkaliphilus oremlandii OhILAs.</title>
        <authorList>
            <person name="Copeland A."/>
            <person name="Lucas S."/>
            <person name="Lapidus A."/>
            <person name="Barry K."/>
            <person name="Detter J.C."/>
            <person name="Glavina del Rio T."/>
            <person name="Hammon N."/>
            <person name="Israni S."/>
            <person name="Dalin E."/>
            <person name="Tice H."/>
            <person name="Pitluck S."/>
            <person name="Chain P."/>
            <person name="Malfatti S."/>
            <person name="Shin M."/>
            <person name="Vergez L."/>
            <person name="Schmutz J."/>
            <person name="Larimer F."/>
            <person name="Land M."/>
            <person name="Hauser L."/>
            <person name="Kyrpides N."/>
            <person name="Mikhailova N."/>
            <person name="Stolz J.F."/>
            <person name="Dawson A."/>
            <person name="Fisher E."/>
            <person name="Crable B."/>
            <person name="Perera E."/>
            <person name="Lisak J."/>
            <person name="Ranganathan M."/>
            <person name="Basu P."/>
            <person name="Richardson P."/>
        </authorList>
    </citation>
    <scope>NUCLEOTIDE SEQUENCE [LARGE SCALE GENOMIC DNA]</scope>
    <source>
        <strain evidence="4">OhILAs</strain>
    </source>
</reference>
<evidence type="ECO:0000259" key="2">
    <source>
        <dbReference type="Pfam" id="PF02698"/>
    </source>
</evidence>
<name>A8MIU8_ALKOO</name>
<keyword evidence="1" id="KW-0472">Membrane</keyword>
<dbReference type="eggNOG" id="COG1434">
    <property type="taxonomic scope" value="Bacteria"/>
</dbReference>
<feature type="domain" description="DUF218" evidence="2">
    <location>
        <begin position="38"/>
        <end position="180"/>
    </location>
</feature>
<proteinExistence type="predicted"/>
<protein>
    <recommendedName>
        <fullName evidence="2">DUF218 domain-containing protein</fullName>
    </recommendedName>
</protein>
<evidence type="ECO:0000313" key="4">
    <source>
        <dbReference type="Proteomes" id="UP000000269"/>
    </source>
</evidence>
<dbReference type="Gene3D" id="3.40.50.620">
    <property type="entry name" value="HUPs"/>
    <property type="match status" value="1"/>
</dbReference>
<evidence type="ECO:0000313" key="3">
    <source>
        <dbReference type="EMBL" id="ABW19730.1"/>
    </source>
</evidence>
<dbReference type="HOGENOM" id="CLU_051474_3_0_9"/>
<evidence type="ECO:0000256" key="1">
    <source>
        <dbReference type="SAM" id="Phobius"/>
    </source>
</evidence>
<dbReference type="Pfam" id="PF02698">
    <property type="entry name" value="DUF218"/>
    <property type="match status" value="1"/>
</dbReference>
<dbReference type="RefSeq" id="WP_012160039.1">
    <property type="nucleotide sequence ID" value="NC_009922.1"/>
</dbReference>
<keyword evidence="1" id="KW-0812">Transmembrane</keyword>
<dbReference type="EMBL" id="CP000853">
    <property type="protein sequence ID" value="ABW19730.1"/>
    <property type="molecule type" value="Genomic_DNA"/>
</dbReference>
<feature type="transmembrane region" description="Helical" evidence="1">
    <location>
        <begin position="7"/>
        <end position="30"/>
    </location>
</feature>
<dbReference type="KEGG" id="aoe:Clos_2195"/>
<accession>A8MIU8</accession>
<dbReference type="AlphaFoldDB" id="A8MIU8"/>
<keyword evidence="4" id="KW-1185">Reference proteome</keyword>